<reference evidence="2" key="1">
    <citation type="journal article" date="2017" name="Nat. Ecol. Evol.">
        <title>Genome expansion and lineage-specific genetic innovations in the forest pathogenic fungi Armillaria.</title>
        <authorList>
            <person name="Sipos G."/>
            <person name="Prasanna A.N."/>
            <person name="Walter M.C."/>
            <person name="O'Connor E."/>
            <person name="Balint B."/>
            <person name="Krizsan K."/>
            <person name="Kiss B."/>
            <person name="Hess J."/>
            <person name="Varga T."/>
            <person name="Slot J."/>
            <person name="Riley R."/>
            <person name="Boka B."/>
            <person name="Rigling D."/>
            <person name="Barry K."/>
            <person name="Lee J."/>
            <person name="Mihaltcheva S."/>
            <person name="LaButti K."/>
            <person name="Lipzen A."/>
            <person name="Waldron R."/>
            <person name="Moloney N.M."/>
            <person name="Sperisen C."/>
            <person name="Kredics L."/>
            <person name="Vagvoelgyi C."/>
            <person name="Patrignani A."/>
            <person name="Fitzpatrick D."/>
            <person name="Nagy I."/>
            <person name="Doyle S."/>
            <person name="Anderson J.B."/>
            <person name="Grigoriev I.V."/>
            <person name="Gueldener U."/>
            <person name="Muensterkoetter M."/>
            <person name="Nagy L.G."/>
        </authorList>
    </citation>
    <scope>NUCLEOTIDE SEQUENCE [LARGE SCALE GENOMIC DNA]</scope>
    <source>
        <strain evidence="2">C18/9</strain>
    </source>
</reference>
<dbReference type="EMBL" id="FUEG01000027">
    <property type="protein sequence ID" value="SJL15247.1"/>
    <property type="molecule type" value="Genomic_DNA"/>
</dbReference>
<name>A0A284S2Q6_ARMOS</name>
<sequence length="137" mass="15758">MFLYNNPSYPDSHHLRCSFLMLTTSAQMQYGTGVVSVVVRPISIFDLALHLDMLDAEVIVTHLPLHLNPRDKMLSDRGMDSIISKTGPLRWVYMPPKAKLRIDVPFFQYVDLLFCFYDDTHRPNMENRAIACDVPLS</sequence>
<evidence type="ECO:0000313" key="2">
    <source>
        <dbReference type="Proteomes" id="UP000219338"/>
    </source>
</evidence>
<gene>
    <name evidence="1" type="ORF">ARMOST_18735</name>
</gene>
<dbReference type="Proteomes" id="UP000219338">
    <property type="component" value="Unassembled WGS sequence"/>
</dbReference>
<evidence type="ECO:0000313" key="1">
    <source>
        <dbReference type="EMBL" id="SJL15247.1"/>
    </source>
</evidence>
<dbReference type="OrthoDB" id="10654555at2759"/>
<protein>
    <submittedName>
        <fullName evidence="1">Uncharacterized protein</fullName>
    </submittedName>
</protein>
<keyword evidence="2" id="KW-1185">Reference proteome</keyword>
<organism evidence="1 2">
    <name type="scientific">Armillaria ostoyae</name>
    <name type="common">Armillaria root rot fungus</name>
    <dbReference type="NCBI Taxonomy" id="47428"/>
    <lineage>
        <taxon>Eukaryota</taxon>
        <taxon>Fungi</taxon>
        <taxon>Dikarya</taxon>
        <taxon>Basidiomycota</taxon>
        <taxon>Agaricomycotina</taxon>
        <taxon>Agaricomycetes</taxon>
        <taxon>Agaricomycetidae</taxon>
        <taxon>Agaricales</taxon>
        <taxon>Marasmiineae</taxon>
        <taxon>Physalacriaceae</taxon>
        <taxon>Armillaria</taxon>
    </lineage>
</organism>
<dbReference type="AlphaFoldDB" id="A0A284S2Q6"/>
<proteinExistence type="predicted"/>
<accession>A0A284S2Q6</accession>